<proteinExistence type="inferred from homology"/>
<dbReference type="EMBL" id="CAJPWZ010003055">
    <property type="protein sequence ID" value="CAG2250577.1"/>
    <property type="molecule type" value="Genomic_DNA"/>
</dbReference>
<feature type="region of interest" description="Disordered" evidence="6">
    <location>
        <begin position="1"/>
        <end position="31"/>
    </location>
</feature>
<dbReference type="AlphaFoldDB" id="A0A8S3UWX8"/>
<evidence type="ECO:0000256" key="3">
    <source>
        <dbReference type="ARBA" id="ARBA00022692"/>
    </source>
</evidence>
<feature type="compositionally biased region" description="Low complexity" evidence="6">
    <location>
        <begin position="1"/>
        <end position="13"/>
    </location>
</feature>
<sequence>MADNSGTSEATGSGSSGSTGSGSNTEGNAGQQTGGSVLTFMMSKKIESALWATRIFTIICTFLFFFPLVGGGPYGFYQRALISNAATSALRLHQRLPNFQLNRQFLSLLLAEDSCHYLIYSLMFMNSYPLTMSLIPICLYAVLHACNFTVMILNVMGPQSIQFVRNMITKLQAQQVSILRFIACTEIFIMPAVFLMTFTGKCSLFLPIIYYRFLLLRYSSRRNPYCRTLFHELRVSIEYLCNKPQCPAMQIANLASEATGGEYQQRLDVIQSESGVFIAAKSELITTEINIKTDCEIVWATLTVQGSYPIYIGSYYRRPSRKTDMIEELEKSIEQMTLKDIKP</sequence>
<reference evidence="8" key="1">
    <citation type="submission" date="2021-03" db="EMBL/GenBank/DDBJ databases">
        <authorList>
            <person name="Bekaert M."/>
        </authorList>
    </citation>
    <scope>NUCLEOTIDE SEQUENCE</scope>
</reference>
<feature type="compositionally biased region" description="Low complexity" evidence="6">
    <location>
        <begin position="21"/>
        <end position="30"/>
    </location>
</feature>
<evidence type="ECO:0000256" key="4">
    <source>
        <dbReference type="ARBA" id="ARBA00022989"/>
    </source>
</evidence>
<evidence type="ECO:0000256" key="7">
    <source>
        <dbReference type="SAM" id="Phobius"/>
    </source>
</evidence>
<evidence type="ECO:0000256" key="5">
    <source>
        <dbReference type="ARBA" id="ARBA00023136"/>
    </source>
</evidence>
<dbReference type="InterPro" id="IPR005344">
    <property type="entry name" value="TMEM33/Pom33"/>
</dbReference>
<comment type="subcellular location">
    <subcellularLocation>
        <location evidence="1">Membrane</location>
        <topology evidence="1">Multi-pass membrane protein</topology>
    </subcellularLocation>
</comment>
<dbReference type="Proteomes" id="UP000683360">
    <property type="component" value="Unassembled WGS sequence"/>
</dbReference>
<evidence type="ECO:0000256" key="6">
    <source>
        <dbReference type="SAM" id="MobiDB-lite"/>
    </source>
</evidence>
<evidence type="ECO:0000313" key="8">
    <source>
        <dbReference type="EMBL" id="CAG2250577.1"/>
    </source>
</evidence>
<feature type="transmembrane region" description="Helical" evidence="7">
    <location>
        <begin position="178"/>
        <end position="198"/>
    </location>
</feature>
<evidence type="ECO:0000256" key="2">
    <source>
        <dbReference type="ARBA" id="ARBA00007322"/>
    </source>
</evidence>
<name>A0A8S3UWX8_MYTED</name>
<dbReference type="GO" id="GO:0016020">
    <property type="term" value="C:membrane"/>
    <property type="evidence" value="ECO:0007669"/>
    <property type="project" value="UniProtKB-SubCell"/>
</dbReference>
<dbReference type="PANTHER" id="PTHR12703">
    <property type="entry name" value="TRANSMEMBRANE PROTEIN 33"/>
    <property type="match status" value="1"/>
</dbReference>
<keyword evidence="4 7" id="KW-1133">Transmembrane helix</keyword>
<dbReference type="PANTHER" id="PTHR12703:SF4">
    <property type="entry name" value="TRANSMEMBRANE PROTEIN 33"/>
    <property type="match status" value="1"/>
</dbReference>
<comment type="caution">
    <text evidence="8">The sequence shown here is derived from an EMBL/GenBank/DDBJ whole genome shotgun (WGS) entry which is preliminary data.</text>
</comment>
<protein>
    <submittedName>
        <fullName evidence="8">TMEM33</fullName>
    </submittedName>
</protein>
<feature type="transmembrane region" description="Helical" evidence="7">
    <location>
        <begin position="134"/>
        <end position="157"/>
    </location>
</feature>
<dbReference type="GO" id="GO:0061024">
    <property type="term" value="P:membrane organization"/>
    <property type="evidence" value="ECO:0007669"/>
    <property type="project" value="TreeGrafter"/>
</dbReference>
<dbReference type="GO" id="GO:0005783">
    <property type="term" value="C:endoplasmic reticulum"/>
    <property type="evidence" value="ECO:0007669"/>
    <property type="project" value="TreeGrafter"/>
</dbReference>
<accession>A0A8S3UWX8</accession>
<feature type="transmembrane region" description="Helical" evidence="7">
    <location>
        <begin position="51"/>
        <end position="70"/>
    </location>
</feature>
<dbReference type="GO" id="GO:0071786">
    <property type="term" value="P:endoplasmic reticulum tubular network organization"/>
    <property type="evidence" value="ECO:0007669"/>
    <property type="project" value="TreeGrafter"/>
</dbReference>
<organism evidence="8 9">
    <name type="scientific">Mytilus edulis</name>
    <name type="common">Blue mussel</name>
    <dbReference type="NCBI Taxonomy" id="6550"/>
    <lineage>
        <taxon>Eukaryota</taxon>
        <taxon>Metazoa</taxon>
        <taxon>Spiralia</taxon>
        <taxon>Lophotrochozoa</taxon>
        <taxon>Mollusca</taxon>
        <taxon>Bivalvia</taxon>
        <taxon>Autobranchia</taxon>
        <taxon>Pteriomorphia</taxon>
        <taxon>Mytilida</taxon>
        <taxon>Mytiloidea</taxon>
        <taxon>Mytilidae</taxon>
        <taxon>Mytilinae</taxon>
        <taxon>Mytilus</taxon>
    </lineage>
</organism>
<evidence type="ECO:0000313" key="9">
    <source>
        <dbReference type="Proteomes" id="UP000683360"/>
    </source>
</evidence>
<evidence type="ECO:0000256" key="1">
    <source>
        <dbReference type="ARBA" id="ARBA00004141"/>
    </source>
</evidence>
<keyword evidence="9" id="KW-1185">Reference proteome</keyword>
<keyword evidence="3 7" id="KW-0812">Transmembrane</keyword>
<gene>
    <name evidence="8" type="ORF">MEDL_62230</name>
</gene>
<dbReference type="OrthoDB" id="5581259at2759"/>
<comment type="similarity">
    <text evidence="2">Belongs to the PER33/POM33 family.</text>
</comment>
<keyword evidence="5 7" id="KW-0472">Membrane</keyword>
<dbReference type="InterPro" id="IPR051645">
    <property type="entry name" value="PER33/POM33_regulator"/>
</dbReference>
<dbReference type="Pfam" id="PF03661">
    <property type="entry name" value="TMEM33_Pom33"/>
    <property type="match status" value="1"/>
</dbReference>